<keyword evidence="2" id="KW-1185">Reference proteome</keyword>
<accession>A0AAV7H6H2</accession>
<proteinExistence type="predicted"/>
<dbReference type="EMBL" id="JAGFBR010000008">
    <property type="protein sequence ID" value="KAH0463588.1"/>
    <property type="molecule type" value="Genomic_DNA"/>
</dbReference>
<evidence type="ECO:0000313" key="1">
    <source>
        <dbReference type="EMBL" id="KAH0463588.1"/>
    </source>
</evidence>
<gene>
    <name evidence="1" type="ORF">IEQ34_008170</name>
</gene>
<comment type="caution">
    <text evidence="1">The sequence shown here is derived from an EMBL/GenBank/DDBJ whole genome shotgun (WGS) entry which is preliminary data.</text>
</comment>
<sequence>MHTLTEYGQFSGPDSAQIAFYHLSTSMFFQISNVAIASHLVVLTEPVTHKETDVTIWRVKRHRDNRPVVDCESSIPSRCTLEKD</sequence>
<protein>
    <submittedName>
        <fullName evidence="1">Uncharacterized protein</fullName>
    </submittedName>
</protein>
<dbReference type="Proteomes" id="UP000775213">
    <property type="component" value="Unassembled WGS sequence"/>
</dbReference>
<organism evidence="1 2">
    <name type="scientific">Dendrobium chrysotoxum</name>
    <name type="common">Orchid</name>
    <dbReference type="NCBI Taxonomy" id="161865"/>
    <lineage>
        <taxon>Eukaryota</taxon>
        <taxon>Viridiplantae</taxon>
        <taxon>Streptophyta</taxon>
        <taxon>Embryophyta</taxon>
        <taxon>Tracheophyta</taxon>
        <taxon>Spermatophyta</taxon>
        <taxon>Magnoliopsida</taxon>
        <taxon>Liliopsida</taxon>
        <taxon>Asparagales</taxon>
        <taxon>Orchidaceae</taxon>
        <taxon>Epidendroideae</taxon>
        <taxon>Malaxideae</taxon>
        <taxon>Dendrobiinae</taxon>
        <taxon>Dendrobium</taxon>
    </lineage>
</organism>
<dbReference type="AlphaFoldDB" id="A0AAV7H6H2"/>
<reference evidence="1 2" key="1">
    <citation type="journal article" date="2021" name="Hortic Res">
        <title>Chromosome-scale assembly of the Dendrobium chrysotoxum genome enhances the understanding of orchid evolution.</title>
        <authorList>
            <person name="Zhang Y."/>
            <person name="Zhang G.Q."/>
            <person name="Zhang D."/>
            <person name="Liu X.D."/>
            <person name="Xu X.Y."/>
            <person name="Sun W.H."/>
            <person name="Yu X."/>
            <person name="Zhu X."/>
            <person name="Wang Z.W."/>
            <person name="Zhao X."/>
            <person name="Zhong W.Y."/>
            <person name="Chen H."/>
            <person name="Yin W.L."/>
            <person name="Huang T."/>
            <person name="Niu S.C."/>
            <person name="Liu Z.J."/>
        </authorList>
    </citation>
    <scope>NUCLEOTIDE SEQUENCE [LARGE SCALE GENOMIC DNA]</scope>
    <source>
        <strain evidence="1">Lindl</strain>
    </source>
</reference>
<evidence type="ECO:0000313" key="2">
    <source>
        <dbReference type="Proteomes" id="UP000775213"/>
    </source>
</evidence>
<name>A0AAV7H6H2_DENCH</name>